<name>A0A2Z4PR72_9GAMM</name>
<dbReference type="Proteomes" id="UP000249898">
    <property type="component" value="Chromosome"/>
</dbReference>
<protein>
    <recommendedName>
        <fullName evidence="6">DUF2057 domain-containing protein</fullName>
    </recommendedName>
</protein>
<evidence type="ECO:0000256" key="1">
    <source>
        <dbReference type="ARBA" id="ARBA00008490"/>
    </source>
</evidence>
<dbReference type="PANTHER" id="PTHR38108">
    <property type="entry name" value="UPF0319 PROTEIN YCCT"/>
    <property type="match status" value="1"/>
</dbReference>
<evidence type="ECO:0000256" key="2">
    <source>
        <dbReference type="ARBA" id="ARBA00022729"/>
    </source>
</evidence>
<evidence type="ECO:0008006" key="6">
    <source>
        <dbReference type="Google" id="ProtNLM"/>
    </source>
</evidence>
<gene>
    <name evidence="4" type="ORF">A8139_08115</name>
</gene>
<feature type="chain" id="PRO_5016306383" description="DUF2057 domain-containing protein" evidence="3">
    <location>
        <begin position="25"/>
        <end position="239"/>
    </location>
</feature>
<keyword evidence="2 3" id="KW-0732">Signal</keyword>
<comment type="similarity">
    <text evidence="1">Belongs to the UPF0319 family.</text>
</comment>
<dbReference type="Pfam" id="PF09829">
    <property type="entry name" value="DUF2057"/>
    <property type="match status" value="1"/>
</dbReference>
<organism evidence="4 5">
    <name type="scientific">Marinomonas primoryensis</name>
    <dbReference type="NCBI Taxonomy" id="178399"/>
    <lineage>
        <taxon>Bacteria</taxon>
        <taxon>Pseudomonadati</taxon>
        <taxon>Pseudomonadota</taxon>
        <taxon>Gammaproteobacteria</taxon>
        <taxon>Oceanospirillales</taxon>
        <taxon>Oceanospirillaceae</taxon>
        <taxon>Marinomonas</taxon>
    </lineage>
</organism>
<accession>A0A2Z4PR72</accession>
<evidence type="ECO:0000256" key="3">
    <source>
        <dbReference type="SAM" id="SignalP"/>
    </source>
</evidence>
<dbReference type="EMBL" id="CP016181">
    <property type="protein sequence ID" value="AWX99966.1"/>
    <property type="molecule type" value="Genomic_DNA"/>
</dbReference>
<dbReference type="AlphaFoldDB" id="A0A2Z4PR72"/>
<dbReference type="InterPro" id="IPR018635">
    <property type="entry name" value="UPF0319"/>
</dbReference>
<evidence type="ECO:0000313" key="5">
    <source>
        <dbReference type="Proteomes" id="UP000249898"/>
    </source>
</evidence>
<evidence type="ECO:0000313" key="4">
    <source>
        <dbReference type="EMBL" id="AWX99966.1"/>
    </source>
</evidence>
<feature type="signal peptide" evidence="3">
    <location>
        <begin position="1"/>
        <end position="24"/>
    </location>
</feature>
<sequence length="239" mass="27550">MGLKNRIVASSFLSVCVMALPAQAATFEVPRSFEIMYVDLEGARQFGNDFKVEVDEGQHQIVVRFNKLLHSGGDTQAYQSEPIVLDLQFEKNDYFTVKAPYISTQKQAEAYSKAPTFTLFDDRSGKEVDYQHQILPVKSGFQNTRDYVTEIERFTAKNQPIMDDAPVLAPVILTQNVALEMMQFWYNRSDDATRKEMRIWVADDLYKPSVSNIQLEMSQFWFNKADREAKKAFQAWLVE</sequence>
<proteinExistence type="inferred from homology"/>
<reference evidence="4 5" key="1">
    <citation type="submission" date="2016-06" db="EMBL/GenBank/DDBJ databases">
        <title>The sequenced genome of the ice-adhering bacterium Marinomonas primoryensis, from Antarctica.</title>
        <authorList>
            <person name="Graham L."/>
            <person name="Vance T.D.R."/>
            <person name="Davies P.L."/>
        </authorList>
    </citation>
    <scope>NUCLEOTIDE SEQUENCE [LARGE SCALE GENOMIC DNA]</scope>
    <source>
        <strain evidence="4 5">AceL</strain>
    </source>
</reference>
<dbReference type="RefSeq" id="WP_239495704.1">
    <property type="nucleotide sequence ID" value="NZ_CP016181.1"/>
</dbReference>
<dbReference type="PANTHER" id="PTHR38108:SF1">
    <property type="entry name" value="UPF0319 PROTEIN YCCT"/>
    <property type="match status" value="1"/>
</dbReference>